<keyword evidence="3" id="KW-1185">Reference proteome</keyword>
<proteinExistence type="predicted"/>
<evidence type="ECO:0000313" key="2">
    <source>
        <dbReference type="EMBL" id="KXJ85844.1"/>
    </source>
</evidence>
<reference evidence="3" key="1">
    <citation type="submission" date="2016-02" db="EMBL/GenBank/DDBJ databases">
        <title>Draft genome sequence of Microdochium bolleyi, a fungal endophyte of beachgrass.</title>
        <authorList>
            <consortium name="DOE Joint Genome Institute"/>
            <person name="David A.S."/>
            <person name="May G."/>
            <person name="Haridas S."/>
            <person name="Lim J."/>
            <person name="Wang M."/>
            <person name="Labutti K."/>
            <person name="Lipzen A."/>
            <person name="Barry K."/>
            <person name="Grigoriev I.V."/>
        </authorList>
    </citation>
    <scope>NUCLEOTIDE SEQUENCE [LARGE SCALE GENOMIC DNA]</scope>
    <source>
        <strain evidence="3">J235TASD1</strain>
    </source>
</reference>
<dbReference type="InParanoid" id="A0A136ILW7"/>
<evidence type="ECO:0000256" key="1">
    <source>
        <dbReference type="SAM" id="MobiDB-lite"/>
    </source>
</evidence>
<feature type="region of interest" description="Disordered" evidence="1">
    <location>
        <begin position="136"/>
        <end position="155"/>
    </location>
</feature>
<evidence type="ECO:0000313" key="3">
    <source>
        <dbReference type="Proteomes" id="UP000070501"/>
    </source>
</evidence>
<dbReference type="Proteomes" id="UP000070501">
    <property type="component" value="Unassembled WGS sequence"/>
</dbReference>
<sequence>MPWDAALHSAALVAGALGLAPLGDAAYLPVSHSLKARRLEGAGQPAGSSTAAWKPSRSLLFPAPLVCQDPARPPSCRPCSACWHLTTRVAVMASLSRLAAPWGKESAGITASFPLVAHHSSPSTSVRVELGPATARIRQSRSASPPLLRSPPPKHEYAAIPSGVTACAGSLAGVSSLDTLVPIRFPLATTDVLPRLSRNE</sequence>
<organism evidence="2 3">
    <name type="scientific">Microdochium bolleyi</name>
    <dbReference type="NCBI Taxonomy" id="196109"/>
    <lineage>
        <taxon>Eukaryota</taxon>
        <taxon>Fungi</taxon>
        <taxon>Dikarya</taxon>
        <taxon>Ascomycota</taxon>
        <taxon>Pezizomycotina</taxon>
        <taxon>Sordariomycetes</taxon>
        <taxon>Xylariomycetidae</taxon>
        <taxon>Xylariales</taxon>
        <taxon>Microdochiaceae</taxon>
        <taxon>Microdochium</taxon>
    </lineage>
</organism>
<gene>
    <name evidence="2" type="ORF">Micbo1qcDRAFT_180508</name>
</gene>
<dbReference type="AlphaFoldDB" id="A0A136ILW7"/>
<accession>A0A136ILW7</accession>
<dbReference type="EMBL" id="KQ964274">
    <property type="protein sequence ID" value="KXJ85844.1"/>
    <property type="molecule type" value="Genomic_DNA"/>
</dbReference>
<name>A0A136ILW7_9PEZI</name>
<protein>
    <submittedName>
        <fullName evidence="2">Uncharacterized protein</fullName>
    </submittedName>
</protein>